<evidence type="ECO:0000313" key="2">
    <source>
        <dbReference type="EMBL" id="SMX25569.1"/>
    </source>
</evidence>
<dbReference type="OrthoDB" id="9791723at2"/>
<sequence length="223" mass="22803">MQLLIINPNTSKGVTARIKQAADVAAQPGDVFTTRYPTFGPELIVTEADAETASRAVLETVKAYDAPCDGIVLASFGDTGAEAVRALRPDIPVIGIATAAFSIAGAVGGNFGIVTFASALVPALQAKAEEAGLGPRLLGTLAVDTSDFGDPGSVQDRFREELSQLCKQMHERGATCVVMGGGPLAGMAAKLAPTSPVPLIDGTKGAINILRTLVGDRKVEGAS</sequence>
<evidence type="ECO:0000313" key="3">
    <source>
        <dbReference type="Proteomes" id="UP000201838"/>
    </source>
</evidence>
<dbReference type="InterPro" id="IPR053714">
    <property type="entry name" value="Iso_Racemase_Enz_sf"/>
</dbReference>
<dbReference type="GO" id="GO:0047661">
    <property type="term" value="F:amino-acid racemase activity"/>
    <property type="evidence" value="ECO:0007669"/>
    <property type="project" value="InterPro"/>
</dbReference>
<dbReference type="Pfam" id="PF01177">
    <property type="entry name" value="Asp_Glu_race"/>
    <property type="match status" value="1"/>
</dbReference>
<dbReference type="PANTHER" id="PTHR28047">
    <property type="entry name" value="PROTEIN DCG1"/>
    <property type="match status" value="1"/>
</dbReference>
<accession>A0A238J497</accession>
<gene>
    <name evidence="2" type="ORF">BOA8489_03713</name>
</gene>
<dbReference type="InterPro" id="IPR052186">
    <property type="entry name" value="Hydantoin_racemase-like"/>
</dbReference>
<name>A0A238J497_9RHOB</name>
<dbReference type="PANTHER" id="PTHR28047:SF5">
    <property type="entry name" value="PROTEIN DCG1"/>
    <property type="match status" value="1"/>
</dbReference>
<dbReference type="Gene3D" id="3.40.50.12500">
    <property type="match status" value="1"/>
</dbReference>
<dbReference type="EMBL" id="FXXQ01000019">
    <property type="protein sequence ID" value="SMX25569.1"/>
    <property type="molecule type" value="Genomic_DNA"/>
</dbReference>
<proteinExistence type="inferred from homology"/>
<keyword evidence="3" id="KW-1185">Reference proteome</keyword>
<evidence type="ECO:0000256" key="1">
    <source>
        <dbReference type="ARBA" id="ARBA00038414"/>
    </source>
</evidence>
<protein>
    <submittedName>
        <fullName evidence="2">Asp/Glu/Hydantoin racemase</fullName>
    </submittedName>
</protein>
<dbReference type="InterPro" id="IPR015942">
    <property type="entry name" value="Asp/Glu/hydantoin_racemase"/>
</dbReference>
<reference evidence="2 3" key="1">
    <citation type="submission" date="2017-05" db="EMBL/GenBank/DDBJ databases">
        <authorList>
            <person name="Song R."/>
            <person name="Chenine A.L."/>
            <person name="Ruprecht R.M."/>
        </authorList>
    </citation>
    <scope>NUCLEOTIDE SEQUENCE [LARGE SCALE GENOMIC DNA]</scope>
    <source>
        <strain evidence="2 3">CECT 8489</strain>
    </source>
</reference>
<comment type="similarity">
    <text evidence="1">Belongs to the HyuE racemase family.</text>
</comment>
<dbReference type="RefSeq" id="WP_141138337.1">
    <property type="nucleotide sequence ID" value="NZ_FXXQ01000019.1"/>
</dbReference>
<dbReference type="AlphaFoldDB" id="A0A238J497"/>
<organism evidence="2 3">
    <name type="scientific">Boseongicola aestuarii</name>
    <dbReference type="NCBI Taxonomy" id="1470561"/>
    <lineage>
        <taxon>Bacteria</taxon>
        <taxon>Pseudomonadati</taxon>
        <taxon>Pseudomonadota</taxon>
        <taxon>Alphaproteobacteria</taxon>
        <taxon>Rhodobacterales</taxon>
        <taxon>Paracoccaceae</taxon>
        <taxon>Boseongicola</taxon>
    </lineage>
</organism>
<dbReference type="Proteomes" id="UP000201838">
    <property type="component" value="Unassembled WGS sequence"/>
</dbReference>